<comment type="caution">
    <text evidence="1">The sequence shown here is derived from an EMBL/GenBank/DDBJ whole genome shotgun (WGS) entry which is preliminary data.</text>
</comment>
<dbReference type="AlphaFoldDB" id="A0A8T1B5U9"/>
<proteinExistence type="predicted"/>
<dbReference type="PANTHER" id="PTHR13510:SF44">
    <property type="entry name" value="RABENOSYN-5"/>
    <property type="match status" value="1"/>
</dbReference>
<dbReference type="InterPro" id="IPR052727">
    <property type="entry name" value="Rab4/Rab5_effector"/>
</dbReference>
<gene>
    <name evidence="1" type="ORF">PC115_g17334</name>
    <name evidence="2" type="ORF">PC117_g18984</name>
</gene>
<evidence type="ECO:0000313" key="3">
    <source>
        <dbReference type="Proteomes" id="UP000774804"/>
    </source>
</evidence>
<evidence type="ECO:0000313" key="2">
    <source>
        <dbReference type="EMBL" id="KAG2912100.1"/>
    </source>
</evidence>
<organism evidence="1 3">
    <name type="scientific">Phytophthora cactorum</name>
    <dbReference type="NCBI Taxonomy" id="29920"/>
    <lineage>
        <taxon>Eukaryota</taxon>
        <taxon>Sar</taxon>
        <taxon>Stramenopiles</taxon>
        <taxon>Oomycota</taxon>
        <taxon>Peronosporomycetes</taxon>
        <taxon>Peronosporales</taxon>
        <taxon>Peronosporaceae</taxon>
        <taxon>Phytophthora</taxon>
    </lineage>
</organism>
<dbReference type="Proteomes" id="UP000774804">
    <property type="component" value="Unassembled WGS sequence"/>
</dbReference>
<sequence length="113" mass="13234">MTKDRFAASPFPDVRVSELERQELIDLVDVYVEDYVKKYEEFVQVRKRKVDKRRWEHVKSKDNLHVYAERTRKELRRRGIEPENSLSATQRLKACSPVKALPVFLSVGTSVAA</sequence>
<reference evidence="1" key="1">
    <citation type="submission" date="2018-10" db="EMBL/GenBank/DDBJ databases">
        <title>Effector identification in a new, highly contiguous assembly of the strawberry crown rot pathogen Phytophthora cactorum.</title>
        <authorList>
            <person name="Armitage A.D."/>
            <person name="Nellist C.F."/>
            <person name="Bates H."/>
            <person name="Vickerstaff R.J."/>
            <person name="Harrison R.J."/>
        </authorList>
    </citation>
    <scope>NUCLEOTIDE SEQUENCE</scope>
    <source>
        <strain evidence="1">4032</strain>
        <strain evidence="2">4040</strain>
    </source>
</reference>
<evidence type="ECO:0000313" key="1">
    <source>
        <dbReference type="EMBL" id="KAG2897061.1"/>
    </source>
</evidence>
<dbReference type="EMBL" id="RCMI01000814">
    <property type="protein sequence ID" value="KAG2897061.1"/>
    <property type="molecule type" value="Genomic_DNA"/>
</dbReference>
<accession>A0A8T1B5U9</accession>
<dbReference type="EMBL" id="RCMK01000796">
    <property type="protein sequence ID" value="KAG2912100.1"/>
    <property type="molecule type" value="Genomic_DNA"/>
</dbReference>
<protein>
    <submittedName>
        <fullName evidence="1">Uncharacterized protein</fullName>
    </submittedName>
</protein>
<dbReference type="Proteomes" id="UP000736787">
    <property type="component" value="Unassembled WGS sequence"/>
</dbReference>
<dbReference type="PANTHER" id="PTHR13510">
    <property type="entry name" value="FYVE-FINGER-CONTAINING RAB5 EFFECTOR PROTEIN RABENOSYN-5-RELATED"/>
    <property type="match status" value="1"/>
</dbReference>
<name>A0A8T1B5U9_9STRA</name>